<keyword evidence="10" id="KW-0804">Transcription</keyword>
<proteinExistence type="inferred from homology"/>
<dbReference type="SMART" id="SM00979">
    <property type="entry name" value="TIFY"/>
    <property type="match status" value="1"/>
</dbReference>
<dbReference type="GO" id="GO:0008270">
    <property type="term" value="F:zinc ion binding"/>
    <property type="evidence" value="ECO:0007669"/>
    <property type="project" value="UniProtKB-KW"/>
</dbReference>
<evidence type="ECO:0000256" key="8">
    <source>
        <dbReference type="ARBA" id="ARBA00023125"/>
    </source>
</evidence>
<keyword evidence="11 13" id="KW-0539">Nucleus</keyword>
<dbReference type="InterPro" id="IPR010402">
    <property type="entry name" value="CCT_domain"/>
</dbReference>
<evidence type="ECO:0000256" key="5">
    <source>
        <dbReference type="ARBA" id="ARBA00022771"/>
    </source>
</evidence>
<evidence type="ECO:0000256" key="14">
    <source>
        <dbReference type="SAM" id="MobiDB-lite"/>
    </source>
</evidence>
<evidence type="ECO:0000313" key="19">
    <source>
        <dbReference type="Proteomes" id="UP000652761"/>
    </source>
</evidence>
<dbReference type="SUPFAM" id="SSF57716">
    <property type="entry name" value="Glucocorticoid receptor-like (DNA-binding domain)"/>
    <property type="match status" value="1"/>
</dbReference>
<reference evidence="18" key="1">
    <citation type="submission" date="2017-07" db="EMBL/GenBank/DDBJ databases">
        <title>Taro Niue Genome Assembly and Annotation.</title>
        <authorList>
            <person name="Atibalentja N."/>
            <person name="Keating K."/>
            <person name="Fields C.J."/>
        </authorList>
    </citation>
    <scope>NUCLEOTIDE SEQUENCE</scope>
    <source>
        <strain evidence="18">Niue_2</strain>
        <tissue evidence="18">Leaf</tissue>
    </source>
</reference>
<name>A0A843USI9_COLES</name>
<dbReference type="InterPro" id="IPR010399">
    <property type="entry name" value="Tify_dom"/>
</dbReference>
<dbReference type="OrthoDB" id="2162994at2759"/>
<dbReference type="Pfam" id="PF06200">
    <property type="entry name" value="tify"/>
    <property type="match status" value="1"/>
</dbReference>
<keyword evidence="8" id="KW-0238">DNA-binding</keyword>
<keyword evidence="4" id="KW-0479">Metal-binding</keyword>
<dbReference type="GO" id="GO:0006355">
    <property type="term" value="P:regulation of DNA-templated transcription"/>
    <property type="evidence" value="ECO:0007669"/>
    <property type="project" value="InterPro"/>
</dbReference>
<comment type="function">
    <text evidence="1">Transcriptional activator that specifically binds 5'-GATA-3' or 5'-GAT-3' motifs within gene promoters.</text>
</comment>
<dbReference type="InterPro" id="IPR000679">
    <property type="entry name" value="Znf_GATA"/>
</dbReference>
<protein>
    <submittedName>
        <fullName evidence="18">Uncharacterized protein</fullName>
    </submittedName>
</protein>
<dbReference type="PANTHER" id="PTHR46125">
    <property type="entry name" value="GATA TRANSCRIPTION FACTOR 28"/>
    <property type="match status" value="1"/>
</dbReference>
<evidence type="ECO:0000259" key="15">
    <source>
        <dbReference type="PROSITE" id="PS50114"/>
    </source>
</evidence>
<evidence type="ECO:0000256" key="10">
    <source>
        <dbReference type="ARBA" id="ARBA00023163"/>
    </source>
</evidence>
<dbReference type="PROSITE" id="PS51320">
    <property type="entry name" value="TIFY"/>
    <property type="match status" value="1"/>
</dbReference>
<dbReference type="Pfam" id="PF06203">
    <property type="entry name" value="CCT"/>
    <property type="match status" value="1"/>
</dbReference>
<evidence type="ECO:0000256" key="9">
    <source>
        <dbReference type="ARBA" id="ARBA00023159"/>
    </source>
</evidence>
<evidence type="ECO:0000256" key="3">
    <source>
        <dbReference type="ARBA" id="ARBA00007722"/>
    </source>
</evidence>
<accession>A0A843USI9</accession>
<feature type="region of interest" description="Disordered" evidence="14">
    <location>
        <begin position="277"/>
        <end position="296"/>
    </location>
</feature>
<feature type="compositionally biased region" description="Polar residues" evidence="14">
    <location>
        <begin position="278"/>
        <end position="296"/>
    </location>
</feature>
<evidence type="ECO:0000256" key="12">
    <source>
        <dbReference type="PROSITE-ProRule" id="PRU00094"/>
    </source>
</evidence>
<dbReference type="PROSITE" id="PS51017">
    <property type="entry name" value="CCT"/>
    <property type="match status" value="1"/>
</dbReference>
<evidence type="ECO:0000256" key="1">
    <source>
        <dbReference type="ARBA" id="ARBA00002206"/>
    </source>
</evidence>
<dbReference type="PANTHER" id="PTHR46125:SF24">
    <property type="entry name" value="GATA TRANSCRIPTION FACTOR 18"/>
    <property type="match status" value="1"/>
</dbReference>
<evidence type="ECO:0000259" key="17">
    <source>
        <dbReference type="PROSITE" id="PS51320"/>
    </source>
</evidence>
<keyword evidence="6" id="KW-0862">Zinc</keyword>
<dbReference type="InterPro" id="IPR045280">
    <property type="entry name" value="TIFY-like"/>
</dbReference>
<feature type="domain" description="Tify" evidence="17">
    <location>
        <begin position="62"/>
        <end position="97"/>
    </location>
</feature>
<feature type="domain" description="GATA-type" evidence="15">
    <location>
        <begin position="241"/>
        <end position="287"/>
    </location>
</feature>
<dbReference type="Pfam" id="PF00320">
    <property type="entry name" value="GATA"/>
    <property type="match status" value="1"/>
</dbReference>
<keyword evidence="5 12" id="KW-0863">Zinc-finger</keyword>
<evidence type="ECO:0000256" key="4">
    <source>
        <dbReference type="ARBA" id="ARBA00022723"/>
    </source>
</evidence>
<evidence type="ECO:0000256" key="7">
    <source>
        <dbReference type="ARBA" id="ARBA00023015"/>
    </source>
</evidence>
<gene>
    <name evidence="18" type="ORF">Taro_015218</name>
</gene>
<keyword evidence="7" id="KW-0805">Transcription regulation</keyword>
<dbReference type="PROSITE" id="PS50114">
    <property type="entry name" value="GATA_ZN_FINGER_2"/>
    <property type="match status" value="1"/>
</dbReference>
<comment type="similarity">
    <text evidence="3">Belongs to the type IV zinc-finger family. Class C subfamily.</text>
</comment>
<evidence type="ECO:0000256" key="2">
    <source>
        <dbReference type="ARBA" id="ARBA00004123"/>
    </source>
</evidence>
<dbReference type="EMBL" id="NMUH01000651">
    <property type="protein sequence ID" value="MQL82749.1"/>
    <property type="molecule type" value="Genomic_DNA"/>
</dbReference>
<evidence type="ECO:0000256" key="6">
    <source>
        <dbReference type="ARBA" id="ARBA00022833"/>
    </source>
</evidence>
<dbReference type="GO" id="GO:0043565">
    <property type="term" value="F:sequence-specific DNA binding"/>
    <property type="evidence" value="ECO:0007669"/>
    <property type="project" value="InterPro"/>
</dbReference>
<comment type="subcellular location">
    <subcellularLocation>
        <location evidence="2 13">Nucleus</location>
    </subcellularLocation>
</comment>
<organism evidence="18 19">
    <name type="scientific">Colocasia esculenta</name>
    <name type="common">Wild taro</name>
    <name type="synonym">Arum esculentum</name>
    <dbReference type="NCBI Taxonomy" id="4460"/>
    <lineage>
        <taxon>Eukaryota</taxon>
        <taxon>Viridiplantae</taxon>
        <taxon>Streptophyta</taxon>
        <taxon>Embryophyta</taxon>
        <taxon>Tracheophyta</taxon>
        <taxon>Spermatophyta</taxon>
        <taxon>Magnoliopsida</taxon>
        <taxon>Liliopsida</taxon>
        <taxon>Araceae</taxon>
        <taxon>Aroideae</taxon>
        <taxon>Colocasieae</taxon>
        <taxon>Colocasia</taxon>
    </lineage>
</organism>
<evidence type="ECO:0000256" key="11">
    <source>
        <dbReference type="ARBA" id="ARBA00023242"/>
    </source>
</evidence>
<dbReference type="Gene3D" id="3.30.50.10">
    <property type="entry name" value="Erythroid Transcription Factor GATA-1, subunit A"/>
    <property type="match status" value="1"/>
</dbReference>
<feature type="domain" description="CCT" evidence="16">
    <location>
        <begin position="130"/>
        <end position="172"/>
    </location>
</feature>
<dbReference type="SMART" id="SM00401">
    <property type="entry name" value="ZnF_GATA"/>
    <property type="match status" value="1"/>
</dbReference>
<evidence type="ECO:0000313" key="18">
    <source>
        <dbReference type="EMBL" id="MQL82749.1"/>
    </source>
</evidence>
<evidence type="ECO:0000256" key="13">
    <source>
        <dbReference type="PROSITE-ProRule" id="PRU00357"/>
    </source>
</evidence>
<dbReference type="InterPro" id="IPR013088">
    <property type="entry name" value="Znf_NHR/GATA"/>
</dbReference>
<keyword evidence="9" id="KW-0010">Activator</keyword>
<dbReference type="AlphaFoldDB" id="A0A843USI9"/>
<dbReference type="CDD" id="cd00202">
    <property type="entry name" value="ZnF_GATA"/>
    <property type="match status" value="1"/>
</dbReference>
<keyword evidence="19" id="KW-1185">Reference proteome</keyword>
<evidence type="ECO:0000259" key="16">
    <source>
        <dbReference type="PROSITE" id="PS51017"/>
    </source>
</evidence>
<sequence length="314" mass="34156">MEAAVYGEEGKLHQQRLQAMQQVQADGGHGGESGDPLVGEGMMVAGLEEDAGPLAGDAGGAGMPRPNQLTLSFQGQVYVFDAVPTEKVQAVLLLLGGQELPPEVTGMIETANQNHRASDGIPQSLNSHQRQASLLRFKEKRKERCFDKKIRYHVRKEVAQRAKAKTAVPDFQLTVTDQTMKLFIDFTLPYLYIRMQRKKGQFISSKVSPEDAALASSSSNLVQCSYHEEAQQKAFCQHCGCSQSSTPMMRRGPGGPKSLCNACGLMWANKGTLRDLSKNSATRTQSPSADTNDQNDVIQSYMGSDTLMAAVATL</sequence>
<dbReference type="GO" id="GO:0005634">
    <property type="term" value="C:nucleus"/>
    <property type="evidence" value="ECO:0007669"/>
    <property type="project" value="UniProtKB-SubCell"/>
</dbReference>
<dbReference type="Proteomes" id="UP000652761">
    <property type="component" value="Unassembled WGS sequence"/>
</dbReference>
<dbReference type="PROSITE" id="PS00344">
    <property type="entry name" value="GATA_ZN_FINGER_1"/>
    <property type="match status" value="1"/>
</dbReference>
<comment type="caution">
    <text evidence="18">The sequence shown here is derived from an EMBL/GenBank/DDBJ whole genome shotgun (WGS) entry which is preliminary data.</text>
</comment>